<gene>
    <name evidence="2" type="ORF">TGEB3V08_LOCUS2882</name>
</gene>
<evidence type="ECO:0000256" key="1">
    <source>
        <dbReference type="SAM" id="MobiDB-lite"/>
    </source>
</evidence>
<feature type="compositionally biased region" description="Basic and acidic residues" evidence="1">
    <location>
        <begin position="95"/>
        <end position="107"/>
    </location>
</feature>
<evidence type="ECO:0000313" key="2">
    <source>
        <dbReference type="EMBL" id="CAD7588863.1"/>
    </source>
</evidence>
<sequence>MAREGKERKETSHPEWHDEAGRGKRPRHLEWDGEAGRRRREEWREGLRLITHYPYDVELYQRIEHLIGKKLPLYVTQEAEVMILQERVAEAQRIAKTEMKDGSEKKQGHGKRKGGVLDDDDMEEAPGVRKRLKGKKKKHRH</sequence>
<proteinExistence type="predicted"/>
<reference evidence="2" key="1">
    <citation type="submission" date="2020-11" db="EMBL/GenBank/DDBJ databases">
        <authorList>
            <person name="Tran Van P."/>
        </authorList>
    </citation>
    <scope>NUCLEOTIDE SEQUENCE</scope>
</reference>
<organism evidence="2">
    <name type="scientific">Timema genevievae</name>
    <name type="common">Walking stick</name>
    <dbReference type="NCBI Taxonomy" id="629358"/>
    <lineage>
        <taxon>Eukaryota</taxon>
        <taxon>Metazoa</taxon>
        <taxon>Ecdysozoa</taxon>
        <taxon>Arthropoda</taxon>
        <taxon>Hexapoda</taxon>
        <taxon>Insecta</taxon>
        <taxon>Pterygota</taxon>
        <taxon>Neoptera</taxon>
        <taxon>Polyneoptera</taxon>
        <taxon>Phasmatodea</taxon>
        <taxon>Timematodea</taxon>
        <taxon>Timematoidea</taxon>
        <taxon>Timematidae</taxon>
        <taxon>Timema</taxon>
    </lineage>
</organism>
<name>A0A7R9PIU9_TIMGE</name>
<accession>A0A7R9PIU9</accession>
<feature type="region of interest" description="Disordered" evidence="1">
    <location>
        <begin position="95"/>
        <end position="141"/>
    </location>
</feature>
<dbReference type="AlphaFoldDB" id="A0A7R9PIU9"/>
<protein>
    <submittedName>
        <fullName evidence="2">Uncharacterized protein</fullName>
    </submittedName>
</protein>
<feature type="compositionally biased region" description="Basic residues" evidence="1">
    <location>
        <begin position="128"/>
        <end position="141"/>
    </location>
</feature>
<feature type="region of interest" description="Disordered" evidence="1">
    <location>
        <begin position="1"/>
        <end position="40"/>
    </location>
</feature>
<dbReference type="EMBL" id="OE839886">
    <property type="protein sequence ID" value="CAD7588863.1"/>
    <property type="molecule type" value="Genomic_DNA"/>
</dbReference>